<dbReference type="InterPro" id="IPR026610">
    <property type="entry name" value="Hen1"/>
</dbReference>
<dbReference type="PANTHER" id="PTHR21404">
    <property type="entry name" value="HEN1"/>
    <property type="match status" value="1"/>
</dbReference>
<reference evidence="14" key="1">
    <citation type="submission" date="2022-11" db="UniProtKB">
        <authorList>
            <consortium name="WormBaseParasite"/>
        </authorList>
    </citation>
    <scope>IDENTIFICATION</scope>
</reference>
<accession>A0A915JIM7</accession>
<keyword evidence="13" id="KW-1185">Reference proteome</keyword>
<evidence type="ECO:0000256" key="2">
    <source>
        <dbReference type="ARBA" id="ARBA00009026"/>
    </source>
</evidence>
<evidence type="ECO:0000256" key="9">
    <source>
        <dbReference type="ARBA" id="ARBA00022884"/>
    </source>
</evidence>
<dbReference type="GO" id="GO:0090486">
    <property type="term" value="F:small RNA 2'-O-methyltransferase activity"/>
    <property type="evidence" value="ECO:0007669"/>
    <property type="project" value="UniProtKB-EC"/>
</dbReference>
<keyword evidence="7" id="KW-0479">Metal-binding</keyword>
<dbReference type="WBParaSite" id="nRc.2.0.1.t26009-RA">
    <property type="protein sequence ID" value="nRc.2.0.1.t26009-RA"/>
    <property type="gene ID" value="nRc.2.0.1.g26009"/>
</dbReference>
<dbReference type="EC" id="2.1.1.386" evidence="11"/>
<dbReference type="GO" id="GO:0034587">
    <property type="term" value="P:piRNA processing"/>
    <property type="evidence" value="ECO:0007669"/>
    <property type="project" value="TreeGrafter"/>
</dbReference>
<dbReference type="SUPFAM" id="SSF53335">
    <property type="entry name" value="S-adenosyl-L-methionine-dependent methyltransferases"/>
    <property type="match status" value="1"/>
</dbReference>
<keyword evidence="5" id="KW-0808">Transferase</keyword>
<comment type="similarity">
    <text evidence="2">Belongs to the methyltransferase superfamily. HEN1 family.</text>
</comment>
<dbReference type="GO" id="GO:0005634">
    <property type="term" value="C:nucleus"/>
    <property type="evidence" value="ECO:0007669"/>
    <property type="project" value="TreeGrafter"/>
</dbReference>
<organism evidence="13 14">
    <name type="scientific">Romanomermis culicivorax</name>
    <name type="common">Nematode worm</name>
    <dbReference type="NCBI Taxonomy" id="13658"/>
    <lineage>
        <taxon>Eukaryota</taxon>
        <taxon>Metazoa</taxon>
        <taxon>Ecdysozoa</taxon>
        <taxon>Nematoda</taxon>
        <taxon>Enoplea</taxon>
        <taxon>Dorylaimia</taxon>
        <taxon>Mermithida</taxon>
        <taxon>Mermithoidea</taxon>
        <taxon>Mermithidae</taxon>
        <taxon>Romanomermis</taxon>
    </lineage>
</organism>
<dbReference type="PANTHER" id="PTHR21404:SF3">
    <property type="entry name" value="SMALL RNA 2'-O-METHYLTRANSFERASE"/>
    <property type="match status" value="1"/>
</dbReference>
<dbReference type="Gene3D" id="3.40.50.150">
    <property type="entry name" value="Vaccinia Virus protein VP39"/>
    <property type="match status" value="2"/>
</dbReference>
<keyword evidence="6" id="KW-0949">S-adenosyl-L-methionine</keyword>
<dbReference type="GO" id="GO:0030422">
    <property type="term" value="P:siRNA processing"/>
    <property type="evidence" value="ECO:0007669"/>
    <property type="project" value="TreeGrafter"/>
</dbReference>
<evidence type="ECO:0000256" key="3">
    <source>
        <dbReference type="ARBA" id="ARBA00021330"/>
    </source>
</evidence>
<evidence type="ECO:0000256" key="4">
    <source>
        <dbReference type="ARBA" id="ARBA00022603"/>
    </source>
</evidence>
<evidence type="ECO:0000313" key="14">
    <source>
        <dbReference type="WBParaSite" id="nRc.2.0.1.t26009-RA"/>
    </source>
</evidence>
<keyword evidence="4" id="KW-0489">Methyltransferase</keyword>
<keyword evidence="8" id="KW-0460">Magnesium</keyword>
<comment type="cofactor">
    <cofactor evidence="1">
        <name>Mg(2+)</name>
        <dbReference type="ChEBI" id="CHEBI:18420"/>
    </cofactor>
</comment>
<protein>
    <recommendedName>
        <fullName evidence="3">Small RNA 2'-O-methyltransferase</fullName>
        <ecNumber evidence="11">2.1.1.386</ecNumber>
    </recommendedName>
</protein>
<evidence type="ECO:0000256" key="6">
    <source>
        <dbReference type="ARBA" id="ARBA00022691"/>
    </source>
</evidence>
<evidence type="ECO:0000256" key="7">
    <source>
        <dbReference type="ARBA" id="ARBA00022723"/>
    </source>
</evidence>
<evidence type="ECO:0000256" key="1">
    <source>
        <dbReference type="ARBA" id="ARBA00001946"/>
    </source>
</evidence>
<evidence type="ECO:0000256" key="5">
    <source>
        <dbReference type="ARBA" id="ARBA00022679"/>
    </source>
</evidence>
<dbReference type="AlphaFoldDB" id="A0A915JIM7"/>
<keyword evidence="9" id="KW-0694">RNA-binding</keyword>
<evidence type="ECO:0000256" key="10">
    <source>
        <dbReference type="ARBA" id="ARBA00023158"/>
    </source>
</evidence>
<dbReference type="GO" id="GO:0003723">
    <property type="term" value="F:RNA binding"/>
    <property type="evidence" value="ECO:0007669"/>
    <property type="project" value="UniProtKB-KW"/>
</dbReference>
<name>A0A915JIM7_ROMCU</name>
<comment type="catalytic activity">
    <reaction evidence="12">
        <text>small RNA 3'-end nucleotide + S-adenosyl-L-methionine = small RNA 3'-end 2'-O-methylnucleotide + S-adenosyl-L-homocysteine + H(+)</text>
        <dbReference type="Rhea" id="RHEA:37887"/>
        <dbReference type="Rhea" id="RHEA-COMP:10415"/>
        <dbReference type="Rhea" id="RHEA-COMP:10416"/>
        <dbReference type="ChEBI" id="CHEBI:15378"/>
        <dbReference type="ChEBI" id="CHEBI:57856"/>
        <dbReference type="ChEBI" id="CHEBI:59789"/>
        <dbReference type="ChEBI" id="CHEBI:74896"/>
        <dbReference type="ChEBI" id="CHEBI:74898"/>
        <dbReference type="EC" id="2.1.1.386"/>
    </reaction>
</comment>
<dbReference type="GO" id="GO:0005737">
    <property type="term" value="C:cytoplasm"/>
    <property type="evidence" value="ECO:0007669"/>
    <property type="project" value="TreeGrafter"/>
</dbReference>
<proteinExistence type="inferred from homology"/>
<dbReference type="GO" id="GO:0001510">
    <property type="term" value="P:RNA methylation"/>
    <property type="evidence" value="ECO:0007669"/>
    <property type="project" value="InterPro"/>
</dbReference>
<evidence type="ECO:0000313" key="13">
    <source>
        <dbReference type="Proteomes" id="UP000887565"/>
    </source>
</evidence>
<sequence length="414" mass="47019">MSVDVTLLSDTDDVTFVEDKYENANESTDSFADLCDVLVKPFSPLSLPSVSSGIFSECSTIVSSSGFSLSSFHKKHMCPGPTYKTQKFLGRLSHTNDIGLVIESLTGAAIRNLNAVSDFEGDCDIEEVKGRLVDFGCNEGKFLLRARHRLPSIENLIGVDLDAEVLSRAALNLDPDNGAISISERALRFKLFYGDISRYDRRLEMADAVVAIELCEKIALKYPEYNVKFSGVGEPPNDRKEIGFCTQIAIFRTKRDYYVDSKRIKRQNRLKINNRFGDKNFIEEKDETDDDFLDVKPYKLLYDIKYPNLPSATRIERIHCDARNFCEKLKREYHLPDEYYGGRCGNWYSFISLMENRSIRKRVKNEYDLIRICDQTGITNRWSSHADADCGYGLIGGGGSCRRIHPRIRCLFGG</sequence>
<evidence type="ECO:0000256" key="8">
    <source>
        <dbReference type="ARBA" id="ARBA00022842"/>
    </source>
</evidence>
<keyword evidence="10" id="KW-0943">RNA-mediated gene silencing</keyword>
<evidence type="ECO:0000256" key="11">
    <source>
        <dbReference type="ARBA" id="ARBA00035025"/>
    </source>
</evidence>
<dbReference type="Proteomes" id="UP000887565">
    <property type="component" value="Unplaced"/>
</dbReference>
<dbReference type="GO" id="GO:0046872">
    <property type="term" value="F:metal ion binding"/>
    <property type="evidence" value="ECO:0007669"/>
    <property type="project" value="UniProtKB-KW"/>
</dbReference>
<evidence type="ECO:0000256" key="12">
    <source>
        <dbReference type="ARBA" id="ARBA00048418"/>
    </source>
</evidence>
<dbReference type="InterPro" id="IPR029063">
    <property type="entry name" value="SAM-dependent_MTases_sf"/>
</dbReference>